<accession>A0A840N733</accession>
<feature type="domain" description="CAAX prenyl protease 2/Lysostaphin resistance protein A-like" evidence="2">
    <location>
        <begin position="173"/>
        <end position="261"/>
    </location>
</feature>
<keyword evidence="3" id="KW-0378">Hydrolase</keyword>
<sequence length="338" mass="36847">MSDFPATADPTPEGTPYHLLARDSRHRWWTPLLALLFGAVLAFVLLLVAMVLLGLFVLYPAGFGEFRLASLWLNPDYVEAVVRDPFVLLYVSFGALAALIPAVMLAVLWAQRRSPRQLIGVTGRMRWRWLGECLLAAVAVFAVAFAISAVLTWAAGRSSGPGFPGWADYARIVALAVLIVPFQSAAEEFAFRGFLLQTLTAWFRTPWPAIVITSVLFLLGHGYTDPLVWCELLVMAVAMCWLTLRTGGLEAAIALHVANNSLSVLVSGLSGVPGIEQAGDFAVGDVLPFIAAVLAYGWWVDRRAAQRGEWTVTGGRVPLNPWSLRAETQDDLRAGVTR</sequence>
<dbReference type="AlphaFoldDB" id="A0A840N733"/>
<proteinExistence type="predicted"/>
<feature type="transmembrane region" description="Helical" evidence="1">
    <location>
        <begin position="87"/>
        <end position="109"/>
    </location>
</feature>
<comment type="caution">
    <text evidence="3">The sequence shown here is derived from an EMBL/GenBank/DDBJ whole genome shotgun (WGS) entry which is preliminary data.</text>
</comment>
<reference evidence="3 4" key="1">
    <citation type="submission" date="2020-08" db="EMBL/GenBank/DDBJ databases">
        <title>Sequencing the genomes of 1000 actinobacteria strains.</title>
        <authorList>
            <person name="Klenk H.-P."/>
        </authorList>
    </citation>
    <scope>NUCLEOTIDE SEQUENCE [LARGE SCALE GENOMIC DNA]</scope>
    <source>
        <strain evidence="3 4">DSM 45582</strain>
    </source>
</reference>
<dbReference type="PANTHER" id="PTHR39430:SF1">
    <property type="entry name" value="PROTEASE"/>
    <property type="match status" value="1"/>
</dbReference>
<feature type="transmembrane region" description="Helical" evidence="1">
    <location>
        <begin position="226"/>
        <end position="244"/>
    </location>
</feature>
<feature type="transmembrane region" description="Helical" evidence="1">
    <location>
        <begin position="194"/>
        <end position="220"/>
    </location>
</feature>
<feature type="transmembrane region" description="Helical" evidence="1">
    <location>
        <begin position="129"/>
        <end position="154"/>
    </location>
</feature>
<dbReference type="InterPro" id="IPR003675">
    <property type="entry name" value="Rce1/LyrA-like_dom"/>
</dbReference>
<keyword evidence="4" id="KW-1185">Reference proteome</keyword>
<keyword evidence="1" id="KW-1133">Transmembrane helix</keyword>
<organism evidence="3 4">
    <name type="scientific">Saccharopolyspora gloriosae</name>
    <dbReference type="NCBI Taxonomy" id="455344"/>
    <lineage>
        <taxon>Bacteria</taxon>
        <taxon>Bacillati</taxon>
        <taxon>Actinomycetota</taxon>
        <taxon>Actinomycetes</taxon>
        <taxon>Pseudonocardiales</taxon>
        <taxon>Pseudonocardiaceae</taxon>
        <taxon>Saccharopolyspora</taxon>
    </lineage>
</organism>
<evidence type="ECO:0000313" key="4">
    <source>
        <dbReference type="Proteomes" id="UP000580474"/>
    </source>
</evidence>
<dbReference type="GO" id="GO:0004175">
    <property type="term" value="F:endopeptidase activity"/>
    <property type="evidence" value="ECO:0007669"/>
    <property type="project" value="UniProtKB-ARBA"/>
</dbReference>
<keyword evidence="1" id="KW-0812">Transmembrane</keyword>
<name>A0A840N733_9PSEU</name>
<feature type="transmembrane region" description="Helical" evidence="1">
    <location>
        <begin position="281"/>
        <end position="300"/>
    </location>
</feature>
<dbReference type="PANTHER" id="PTHR39430">
    <property type="entry name" value="MEMBRANE-ASSOCIATED PROTEASE-RELATED"/>
    <property type="match status" value="1"/>
</dbReference>
<dbReference type="Pfam" id="PF02517">
    <property type="entry name" value="Rce1-like"/>
    <property type="match status" value="1"/>
</dbReference>
<feature type="transmembrane region" description="Helical" evidence="1">
    <location>
        <begin position="32"/>
        <end position="59"/>
    </location>
</feature>
<protein>
    <submittedName>
        <fullName evidence="3">Membrane protease YdiL (CAAX protease family)</fullName>
    </submittedName>
</protein>
<dbReference type="RefSeq" id="WP_184476989.1">
    <property type="nucleotide sequence ID" value="NZ_JACHIV010000001.1"/>
</dbReference>
<evidence type="ECO:0000313" key="3">
    <source>
        <dbReference type="EMBL" id="MBB5067454.1"/>
    </source>
</evidence>
<dbReference type="GO" id="GO:0006508">
    <property type="term" value="P:proteolysis"/>
    <property type="evidence" value="ECO:0007669"/>
    <property type="project" value="UniProtKB-KW"/>
</dbReference>
<dbReference type="EMBL" id="JACHIV010000001">
    <property type="protein sequence ID" value="MBB5067454.1"/>
    <property type="molecule type" value="Genomic_DNA"/>
</dbReference>
<keyword evidence="3" id="KW-0645">Protease</keyword>
<evidence type="ECO:0000256" key="1">
    <source>
        <dbReference type="SAM" id="Phobius"/>
    </source>
</evidence>
<evidence type="ECO:0000259" key="2">
    <source>
        <dbReference type="Pfam" id="PF02517"/>
    </source>
</evidence>
<dbReference type="Proteomes" id="UP000580474">
    <property type="component" value="Unassembled WGS sequence"/>
</dbReference>
<keyword evidence="1" id="KW-0472">Membrane</keyword>
<dbReference type="GO" id="GO:0080120">
    <property type="term" value="P:CAAX-box protein maturation"/>
    <property type="evidence" value="ECO:0007669"/>
    <property type="project" value="UniProtKB-ARBA"/>
</dbReference>
<gene>
    <name evidence="3" type="ORF">BJ969_000542</name>
</gene>